<keyword evidence="3" id="KW-1185">Reference proteome</keyword>
<comment type="caution">
    <text evidence="2">The sequence shown here is derived from an EMBL/GenBank/DDBJ whole genome shotgun (WGS) entry which is preliminary data.</text>
</comment>
<protein>
    <submittedName>
        <fullName evidence="2">SusE domain-containing protein</fullName>
    </submittedName>
</protein>
<evidence type="ECO:0000313" key="2">
    <source>
        <dbReference type="EMBL" id="MFD2068450.1"/>
    </source>
</evidence>
<sequence>MKIWLKQILILCVCSLALFSCEKDEDRVYLNVGASPELTASASEVVLNSEEEAEDAVTFTWTAPAYGFKAAVDYSLQFAVQSTDFANPVELSVGEGRESTLTVQRLNTVANQLGLTAGTAAEIEVRVESNVASTVEPLYSSPITLTVTPYFAIIEYPSLFVPGSYQGWDPATAGTVASVNDDQVYEGYFYFPDAVNEFKITPEASWDVAYGDVGNGTSGEIVEGGESNLKVNDAGYYLLQVDLNENTWSATNTTWGVTGDATAGGWDAADQNLVYDPATGVWSATLELSAGELKFRANNDWAIAYGDVNEDLLLDTEEDNNISVSEAGTYEVTLDLSVPGNYRYSLRRL</sequence>
<accession>A0ABW4X2C1</accession>
<dbReference type="EMBL" id="JBHUHV010000053">
    <property type="protein sequence ID" value="MFD2068450.1"/>
    <property type="molecule type" value="Genomic_DNA"/>
</dbReference>
<evidence type="ECO:0000313" key="3">
    <source>
        <dbReference type="Proteomes" id="UP001597369"/>
    </source>
</evidence>
<feature type="domain" description="SusE outer membrane protein" evidence="1">
    <location>
        <begin position="23"/>
        <end position="127"/>
    </location>
</feature>
<organism evidence="2 3">
    <name type="scientific">Pontibacter silvestris</name>
    <dbReference type="NCBI Taxonomy" id="2305183"/>
    <lineage>
        <taxon>Bacteria</taxon>
        <taxon>Pseudomonadati</taxon>
        <taxon>Bacteroidota</taxon>
        <taxon>Cytophagia</taxon>
        <taxon>Cytophagales</taxon>
        <taxon>Hymenobacteraceae</taxon>
        <taxon>Pontibacter</taxon>
    </lineage>
</organism>
<dbReference type="Gene3D" id="2.60.40.3620">
    <property type="match status" value="2"/>
</dbReference>
<dbReference type="Pfam" id="PF14292">
    <property type="entry name" value="SusE"/>
    <property type="match status" value="1"/>
</dbReference>
<gene>
    <name evidence="2" type="ORF">ACFSKU_16285</name>
</gene>
<dbReference type="Proteomes" id="UP001597369">
    <property type="component" value="Unassembled WGS sequence"/>
</dbReference>
<dbReference type="InterPro" id="IPR025970">
    <property type="entry name" value="SusE"/>
</dbReference>
<name>A0ABW4X2C1_9BACT</name>
<reference evidence="3" key="1">
    <citation type="journal article" date="2019" name="Int. J. Syst. Evol. Microbiol.">
        <title>The Global Catalogue of Microorganisms (GCM) 10K type strain sequencing project: providing services to taxonomists for standard genome sequencing and annotation.</title>
        <authorList>
            <consortium name="The Broad Institute Genomics Platform"/>
            <consortium name="The Broad Institute Genome Sequencing Center for Infectious Disease"/>
            <person name="Wu L."/>
            <person name="Ma J."/>
        </authorList>
    </citation>
    <scope>NUCLEOTIDE SEQUENCE [LARGE SCALE GENOMIC DNA]</scope>
    <source>
        <strain evidence="3">JCM 16545</strain>
    </source>
</reference>
<proteinExistence type="predicted"/>
<dbReference type="CDD" id="cd12967">
    <property type="entry name" value="CBM_SusE-F_like_u1"/>
    <property type="match status" value="1"/>
</dbReference>
<dbReference type="CDD" id="cd12956">
    <property type="entry name" value="CBM_SusE-F_like"/>
    <property type="match status" value="1"/>
</dbReference>
<evidence type="ECO:0000259" key="1">
    <source>
        <dbReference type="Pfam" id="PF14292"/>
    </source>
</evidence>
<dbReference type="PROSITE" id="PS51257">
    <property type="entry name" value="PROKAR_LIPOPROTEIN"/>
    <property type="match status" value="1"/>
</dbReference>
<dbReference type="RefSeq" id="WP_229959505.1">
    <property type="nucleotide sequence ID" value="NZ_JAJJWI010000005.1"/>
</dbReference>